<reference evidence="2" key="2">
    <citation type="journal article" date="2015" name="Data Brief">
        <title>Shoot transcriptome of the giant reed, Arundo donax.</title>
        <authorList>
            <person name="Barrero R.A."/>
            <person name="Guerrero F.D."/>
            <person name="Moolhuijzen P."/>
            <person name="Goolsby J.A."/>
            <person name="Tidwell J."/>
            <person name="Bellgard S.E."/>
            <person name="Bellgard M.I."/>
        </authorList>
    </citation>
    <scope>NUCLEOTIDE SEQUENCE</scope>
    <source>
        <tissue evidence="2">Shoot tissue taken approximately 20 cm above the soil surface</tissue>
    </source>
</reference>
<accession>A0A0A8YJB0</accession>
<proteinExistence type="predicted"/>
<organism evidence="2">
    <name type="scientific">Arundo donax</name>
    <name type="common">Giant reed</name>
    <name type="synonym">Donax arundinaceus</name>
    <dbReference type="NCBI Taxonomy" id="35708"/>
    <lineage>
        <taxon>Eukaryota</taxon>
        <taxon>Viridiplantae</taxon>
        <taxon>Streptophyta</taxon>
        <taxon>Embryophyta</taxon>
        <taxon>Tracheophyta</taxon>
        <taxon>Spermatophyta</taxon>
        <taxon>Magnoliopsida</taxon>
        <taxon>Liliopsida</taxon>
        <taxon>Poales</taxon>
        <taxon>Poaceae</taxon>
        <taxon>PACMAD clade</taxon>
        <taxon>Arundinoideae</taxon>
        <taxon>Arundineae</taxon>
        <taxon>Arundo</taxon>
    </lineage>
</organism>
<evidence type="ECO:0000256" key="1">
    <source>
        <dbReference type="SAM" id="SignalP"/>
    </source>
</evidence>
<reference evidence="2" key="1">
    <citation type="submission" date="2014-09" db="EMBL/GenBank/DDBJ databases">
        <authorList>
            <person name="Magalhaes I.L.F."/>
            <person name="Oliveira U."/>
            <person name="Santos F.R."/>
            <person name="Vidigal T.H.D.A."/>
            <person name="Brescovit A.D."/>
            <person name="Santos A.J."/>
        </authorList>
    </citation>
    <scope>NUCLEOTIDE SEQUENCE</scope>
    <source>
        <tissue evidence="2">Shoot tissue taken approximately 20 cm above the soil surface</tissue>
    </source>
</reference>
<evidence type="ECO:0000313" key="2">
    <source>
        <dbReference type="EMBL" id="JAD22657.1"/>
    </source>
</evidence>
<protein>
    <submittedName>
        <fullName evidence="2">Uncharacterized protein</fullName>
    </submittedName>
</protein>
<sequence>MFFITIVLQVSTLVDLCRCLLHLKGSHSGRLLYFIEIH</sequence>
<feature type="signal peptide" evidence="1">
    <location>
        <begin position="1"/>
        <end position="19"/>
    </location>
</feature>
<name>A0A0A8YJB0_ARUDO</name>
<keyword evidence="1" id="KW-0732">Signal</keyword>
<dbReference type="EMBL" id="GBRH01275238">
    <property type="protein sequence ID" value="JAD22657.1"/>
    <property type="molecule type" value="Transcribed_RNA"/>
</dbReference>
<feature type="chain" id="PRO_5002061840" evidence="1">
    <location>
        <begin position="20"/>
        <end position="38"/>
    </location>
</feature>
<dbReference type="AlphaFoldDB" id="A0A0A8YJB0"/>